<reference evidence="3" key="1">
    <citation type="journal article" date="2015" name="Sci. Rep.">
        <title>Spliced leader RNA trans-splicing discovered in copepods.</title>
        <authorList>
            <person name="Yang F."/>
            <person name="Xu D."/>
            <person name="Zhuang Y."/>
            <person name="Yi X."/>
            <person name="Huang Y."/>
            <person name="Chen H."/>
            <person name="Lin S."/>
            <person name="Campbell D.A."/>
            <person name="Sturm N.R."/>
            <person name="Liu G."/>
            <person name="Zhang H."/>
        </authorList>
    </citation>
    <scope>NUCLEOTIDE SEQUENCE</scope>
</reference>
<feature type="region of interest" description="Disordered" evidence="1">
    <location>
        <begin position="24"/>
        <end position="44"/>
    </location>
</feature>
<feature type="signal peptide" evidence="2">
    <location>
        <begin position="1"/>
        <end position="18"/>
    </location>
</feature>
<evidence type="ECO:0000256" key="1">
    <source>
        <dbReference type="SAM" id="MobiDB-lite"/>
    </source>
</evidence>
<accession>A0A0U2UP95</accession>
<feature type="chain" id="PRO_5006832684" evidence="2">
    <location>
        <begin position="19"/>
        <end position="127"/>
    </location>
</feature>
<organism evidence="3">
    <name type="scientific">Pseudodiaptomus poplesia</name>
    <dbReference type="NCBI Taxonomy" id="213370"/>
    <lineage>
        <taxon>Eukaryota</taxon>
        <taxon>Metazoa</taxon>
        <taxon>Ecdysozoa</taxon>
        <taxon>Arthropoda</taxon>
        <taxon>Crustacea</taxon>
        <taxon>Multicrustacea</taxon>
        <taxon>Hexanauplia</taxon>
        <taxon>Copepoda</taxon>
        <taxon>Calanoida</taxon>
        <taxon>Pseudodiaptomidae</taxon>
        <taxon>Pseudodiaptomus</taxon>
    </lineage>
</organism>
<evidence type="ECO:0000313" key="3">
    <source>
        <dbReference type="EMBL" id="ALS04734.1"/>
    </source>
</evidence>
<dbReference type="EMBL" id="KT754900">
    <property type="protein sequence ID" value="ALS04734.1"/>
    <property type="molecule type" value="mRNA"/>
</dbReference>
<dbReference type="AlphaFoldDB" id="A0A0U2UP95"/>
<feature type="compositionally biased region" description="Gly residues" evidence="1">
    <location>
        <begin position="100"/>
        <end position="113"/>
    </location>
</feature>
<name>A0A0U2UP95_9MAXI</name>
<keyword evidence="2" id="KW-0732">Signal</keyword>
<protein>
    <submittedName>
        <fullName evidence="3">Uncharacterized protein</fullName>
    </submittedName>
</protein>
<feature type="region of interest" description="Disordered" evidence="1">
    <location>
        <begin position="97"/>
        <end position="127"/>
    </location>
</feature>
<evidence type="ECO:0000256" key="2">
    <source>
        <dbReference type="SAM" id="SignalP"/>
    </source>
</evidence>
<proteinExistence type="evidence at transcript level"/>
<sequence>MRIYAVLTVVFIISTTQAKKFIVETSDGGPDGPGQPDPGLQVTFRGSGLDYSYSDYNGDGGGSISCGSTNCNNSFANNNDYAGDACCNSNNVQINNNSGSGSGSGSGNGNGNGHGHHHGGGGGGAGS</sequence>